<dbReference type="GO" id="GO:0009986">
    <property type="term" value="C:cell surface"/>
    <property type="evidence" value="ECO:0007669"/>
    <property type="project" value="TreeGrafter"/>
</dbReference>
<dbReference type="AlphaFoldDB" id="A0A1E1K3H5"/>
<proteinExistence type="inferred from homology"/>
<keyword evidence="4" id="KW-0964">Secreted</keyword>
<accession>A0A1E1K3H5</accession>
<dbReference type="InterPro" id="IPR017853">
    <property type="entry name" value="GH"/>
</dbReference>
<dbReference type="Proteomes" id="UP000178129">
    <property type="component" value="Unassembled WGS sequence"/>
</dbReference>
<feature type="signal peptide" evidence="9">
    <location>
        <begin position="1"/>
        <end position="18"/>
    </location>
</feature>
<dbReference type="GO" id="GO:0005576">
    <property type="term" value="C:extracellular region"/>
    <property type="evidence" value="ECO:0007669"/>
    <property type="project" value="TreeGrafter"/>
</dbReference>
<comment type="subcellular location">
    <subcellularLocation>
        <location evidence="1">Secreted</location>
        <location evidence="1">Cell wall</location>
    </subcellularLocation>
</comment>
<evidence type="ECO:0000256" key="8">
    <source>
        <dbReference type="SAM" id="MobiDB-lite"/>
    </source>
</evidence>
<dbReference type="InterPro" id="IPR050732">
    <property type="entry name" value="Beta-glucan_modifiers"/>
</dbReference>
<dbReference type="PANTHER" id="PTHR16631">
    <property type="entry name" value="GLUCAN 1,3-BETA-GLUCOSIDASE"/>
    <property type="match status" value="1"/>
</dbReference>
<dbReference type="GO" id="GO:0071555">
    <property type="term" value="P:cell wall organization"/>
    <property type="evidence" value="ECO:0007669"/>
    <property type="project" value="TreeGrafter"/>
</dbReference>
<evidence type="ECO:0000256" key="5">
    <source>
        <dbReference type="ARBA" id="ARBA00022729"/>
    </source>
</evidence>
<dbReference type="GO" id="GO:0009277">
    <property type="term" value="C:fungal-type cell wall"/>
    <property type="evidence" value="ECO:0007669"/>
    <property type="project" value="TreeGrafter"/>
</dbReference>
<evidence type="ECO:0000256" key="7">
    <source>
        <dbReference type="RuleBase" id="RU004335"/>
    </source>
</evidence>
<comment type="caution">
    <text evidence="10">The sequence shown here is derived from an EMBL/GenBank/DDBJ whole genome shotgun (WGS) entry which is preliminary data.</text>
</comment>
<organism evidence="10 11">
    <name type="scientific">Rhynchosporium graminicola</name>
    <dbReference type="NCBI Taxonomy" id="2792576"/>
    <lineage>
        <taxon>Eukaryota</taxon>
        <taxon>Fungi</taxon>
        <taxon>Dikarya</taxon>
        <taxon>Ascomycota</taxon>
        <taxon>Pezizomycotina</taxon>
        <taxon>Leotiomycetes</taxon>
        <taxon>Helotiales</taxon>
        <taxon>Ploettnerulaceae</taxon>
        <taxon>Rhynchosporium</taxon>
    </lineage>
</organism>
<sequence length="413" mass="43242">MKYSTFVAAIPLLQLAVAQPHRRRHVHEHQLVEKDNVIVTVVSTTYAQATDAPQVIVYVDQNGTPVSTTTEGLHAPAQTPAAAPAPAPVVPAPAPPVEAPVEAPVVAESVPAPAPVAPEPVVSYPTVPEPVKTSSAPVAVPTYPSGGESSGFGLSYSPYNGDGTCKSLDQIQQDFKSIPNEYGLIRTYGTDCNQVANVLSIVKERKSKLFAGIFELANLPGQVATIVKAANGDWSSFHTISVGNELVDGGVAASTVVAAIGTVRGLLKEAGYTGYVVTVDTLVASRANPSLCDASDYCAVNCHPYFDGKVAAKDAGKFLTAQIPTLQEKLANKNQKIVVTETGWPWQGLPNGAAVATLSNQADAISSIKGAYASHPEDVILFTAFNTMWKKSSATQFEAEPYWGMGGTNSPSG</sequence>
<dbReference type="PANTHER" id="PTHR16631:SF14">
    <property type="entry name" value="FAMILY 17 GLUCOSIDASE SCW10-RELATED"/>
    <property type="match status" value="1"/>
</dbReference>
<evidence type="ECO:0000313" key="10">
    <source>
        <dbReference type="EMBL" id="CZS92658.1"/>
    </source>
</evidence>
<dbReference type="STRING" id="914237.A0A1E1K3H5"/>
<keyword evidence="6" id="KW-0378">Hydrolase</keyword>
<dbReference type="FunCoup" id="A0A1E1K3H5">
    <property type="interactions" value="112"/>
</dbReference>
<dbReference type="GO" id="GO:0005975">
    <property type="term" value="P:carbohydrate metabolic process"/>
    <property type="evidence" value="ECO:0007669"/>
    <property type="project" value="InterPro"/>
</dbReference>
<evidence type="ECO:0000256" key="2">
    <source>
        <dbReference type="ARBA" id="ARBA00008773"/>
    </source>
</evidence>
<evidence type="ECO:0000256" key="4">
    <source>
        <dbReference type="ARBA" id="ARBA00022525"/>
    </source>
</evidence>
<dbReference type="InterPro" id="IPR000490">
    <property type="entry name" value="Glyco_hydro_17"/>
</dbReference>
<name>A0A1E1K3H5_9HELO</name>
<evidence type="ECO:0000313" key="11">
    <source>
        <dbReference type="Proteomes" id="UP000178129"/>
    </source>
</evidence>
<keyword evidence="5 9" id="KW-0732">Signal</keyword>
<keyword evidence="11" id="KW-1185">Reference proteome</keyword>
<feature type="chain" id="PRO_5009445522" evidence="9">
    <location>
        <begin position="19"/>
        <end position="413"/>
    </location>
</feature>
<dbReference type="Pfam" id="PF00332">
    <property type="entry name" value="Glyco_hydro_17"/>
    <property type="match status" value="1"/>
</dbReference>
<reference evidence="11" key="1">
    <citation type="submission" date="2016-03" db="EMBL/GenBank/DDBJ databases">
        <authorList>
            <person name="Ploux O."/>
        </authorList>
    </citation>
    <scope>NUCLEOTIDE SEQUENCE [LARGE SCALE GENOMIC DNA]</scope>
    <source>
        <strain evidence="11">UK7</strain>
    </source>
</reference>
<feature type="region of interest" description="Disordered" evidence="8">
    <location>
        <begin position="67"/>
        <end position="87"/>
    </location>
</feature>
<evidence type="ECO:0000256" key="3">
    <source>
        <dbReference type="ARBA" id="ARBA00022512"/>
    </source>
</evidence>
<dbReference type="InParanoid" id="A0A1E1K3H5"/>
<evidence type="ECO:0000256" key="1">
    <source>
        <dbReference type="ARBA" id="ARBA00004191"/>
    </source>
</evidence>
<dbReference type="SUPFAM" id="SSF51445">
    <property type="entry name" value="(Trans)glycosidases"/>
    <property type="match status" value="1"/>
</dbReference>
<comment type="similarity">
    <text evidence="2 7">Belongs to the glycosyl hydrolase 17 family.</text>
</comment>
<evidence type="ECO:0000256" key="6">
    <source>
        <dbReference type="ARBA" id="ARBA00022801"/>
    </source>
</evidence>
<dbReference type="GO" id="GO:0042973">
    <property type="term" value="F:glucan endo-1,3-beta-D-glucosidase activity"/>
    <property type="evidence" value="ECO:0007669"/>
    <property type="project" value="TreeGrafter"/>
</dbReference>
<protein>
    <submittedName>
        <fullName evidence="10">Related to glucanase</fullName>
    </submittedName>
</protein>
<dbReference type="EMBL" id="FJUW01000006">
    <property type="protein sequence ID" value="CZS92658.1"/>
    <property type="molecule type" value="Genomic_DNA"/>
</dbReference>
<keyword evidence="3" id="KW-0134">Cell wall</keyword>
<dbReference type="Gene3D" id="3.20.20.80">
    <property type="entry name" value="Glycosidases"/>
    <property type="match status" value="1"/>
</dbReference>
<evidence type="ECO:0000256" key="9">
    <source>
        <dbReference type="SAM" id="SignalP"/>
    </source>
</evidence>
<gene>
    <name evidence="10" type="ORF">RCO7_11321</name>
</gene>